<evidence type="ECO:0000313" key="3">
    <source>
        <dbReference type="EMBL" id="MBE9254739.1"/>
    </source>
</evidence>
<evidence type="ECO:0000313" key="4">
    <source>
        <dbReference type="Proteomes" id="UP000658720"/>
    </source>
</evidence>
<evidence type="ECO:0000256" key="1">
    <source>
        <dbReference type="SAM" id="Coils"/>
    </source>
</evidence>
<sequence length="765" mass="84724">MKVFRWLLYFATLSLPGIIPCSVLANEILDFANFTPATAELNDALLLENSIQLEPFVVENLADSSTAELNQEPGQTSLDSKDNLNASASIAEDLKSQPSQLKQPTTQALIESTKKEEQTLLPAINPEKNSYPEDITQQLTDTENSEQPIPSPTASTDQNSGWQIFITPGAVLPINAYGSARIRGVHGDYHLTTADILERLTVYAGGRVEAWHGNWGIILDGFYYNLKGASTGQRDNFPGLASFSPINYLLNTDINNRLNGISGILTDQSVILQQKKSDINQSLTQIQSEFEQVRNAAPDRQELMAAIASASAKIETLQALGNAVDRQAIGAWAEKINELKKMVEEGNLGEREIEQKLTQLQTALGTIQGFRDSAIGSIDRLEDRVQQRVTEIQTFASQLQNLREETRQLLATLPLEEIDRRDLAKIALGGLDKIKQIEGDRDRSTLENIIDRVETAQDKLEAVRTLQTEIQSRIANLRSREDLGALQKKLAETRERVGQVREAIANLEEIKDSHLGEIIQTLQDSNAKENLVQLQTALNTLQSLKNNANFADTLQDLAELDQILANEEEVIAAIQAELYGAGQRDLSIDTNTDLSVSETTVDLAISYHFGNARPVYGSGSQNRSYPQWWFEPYIGARLINLSLALDQTTNYNYNSSLISLGGQFQINETASRTWINPLVGGKLGVQLTDTLALWLRGDVSGFDLSGDADWNWKAILGLDYYLRENVAIQLGYQFYSLKYGQGNGNNGFDFSLNLNGPYVGLTLRL</sequence>
<dbReference type="EMBL" id="JADEVV010000038">
    <property type="protein sequence ID" value="MBE9254739.1"/>
    <property type="molecule type" value="Genomic_DNA"/>
</dbReference>
<dbReference type="RefSeq" id="WP_194020268.1">
    <property type="nucleotide sequence ID" value="NZ_JADEVV010000038.1"/>
</dbReference>
<organism evidence="3 4">
    <name type="scientific">Synechocystis salina LEGE 00031</name>
    <dbReference type="NCBI Taxonomy" id="1828736"/>
    <lineage>
        <taxon>Bacteria</taxon>
        <taxon>Bacillati</taxon>
        <taxon>Cyanobacteriota</taxon>
        <taxon>Cyanophyceae</taxon>
        <taxon>Synechococcales</taxon>
        <taxon>Merismopediaceae</taxon>
        <taxon>Synechocystis</taxon>
    </lineage>
</organism>
<protein>
    <submittedName>
        <fullName evidence="3">Uncharacterized protein</fullName>
    </submittedName>
</protein>
<reference evidence="3 4" key="1">
    <citation type="submission" date="2020-10" db="EMBL/GenBank/DDBJ databases">
        <authorList>
            <person name="Castelo-Branco R."/>
            <person name="Eusebio N."/>
            <person name="Adriana R."/>
            <person name="Vieira A."/>
            <person name="Brugerolle De Fraissinette N."/>
            <person name="Rezende De Castro R."/>
            <person name="Schneider M.P."/>
            <person name="Vasconcelos V."/>
            <person name="Leao P.N."/>
        </authorList>
    </citation>
    <scope>NUCLEOTIDE SEQUENCE [LARGE SCALE GENOMIC DNA]</scope>
    <source>
        <strain evidence="3 4">LEGE 00031</strain>
    </source>
</reference>
<feature type="region of interest" description="Disordered" evidence="2">
    <location>
        <begin position="139"/>
        <end position="160"/>
    </location>
</feature>
<name>A0ABR9VTS1_9SYNC</name>
<gene>
    <name evidence="3" type="ORF">IQ217_13015</name>
</gene>
<feature type="coiled-coil region" evidence="1">
    <location>
        <begin position="446"/>
        <end position="510"/>
    </location>
</feature>
<keyword evidence="1" id="KW-0175">Coiled coil</keyword>
<dbReference type="Gene3D" id="2.40.160.20">
    <property type="match status" value="1"/>
</dbReference>
<keyword evidence="4" id="KW-1185">Reference proteome</keyword>
<proteinExistence type="predicted"/>
<accession>A0ABR9VTS1</accession>
<comment type="caution">
    <text evidence="3">The sequence shown here is derived from an EMBL/GenBank/DDBJ whole genome shotgun (WGS) entry which is preliminary data.</text>
</comment>
<dbReference type="InterPro" id="IPR011250">
    <property type="entry name" value="OMP/PagP_B-barrel"/>
</dbReference>
<dbReference type="SUPFAM" id="SSF56925">
    <property type="entry name" value="OMPA-like"/>
    <property type="match status" value="1"/>
</dbReference>
<evidence type="ECO:0000256" key="2">
    <source>
        <dbReference type="SAM" id="MobiDB-lite"/>
    </source>
</evidence>
<dbReference type="Proteomes" id="UP000658720">
    <property type="component" value="Unassembled WGS sequence"/>
</dbReference>